<sequence length="325" mass="35349">MSDTPNGTGFSVDDAVASLLTGPADTQEASEAQSSAHVDGNSAPTEQEAPAATEQAGQTAREETTEESGQEEPASVEKVRFKLPDGRDVEATLEELSKSYLMQSDYTKKTQELATQRKTLEQTTETLRVERARELQILNLAQQMLAQQVPPEPDYTLASTDPTAFVQQKAAHEAAVQRLRALNAHQQRVAEQVQAGQVQSLQQHLTKEAEALVERIPEWKNPETAKTEKTKLIEFGRSVGFTDAELQSVYDSRAVSVMRDAMLYRELMAKRPAIEAKPAPASKVLQPGTARTGNSRSTEAARAHARLAQTGSVDDAAAALLVRKG</sequence>
<evidence type="ECO:0000313" key="2">
    <source>
        <dbReference type="EMBL" id="PGH59454.1"/>
    </source>
</evidence>
<gene>
    <name evidence="2" type="ORF">CRT60_00280</name>
</gene>
<feature type="region of interest" description="Disordered" evidence="1">
    <location>
        <begin position="1"/>
        <end position="87"/>
    </location>
</feature>
<protein>
    <recommendedName>
        <fullName evidence="4">Scaffolding protein</fullName>
    </recommendedName>
</protein>
<feature type="region of interest" description="Disordered" evidence="1">
    <location>
        <begin position="277"/>
        <end position="308"/>
    </location>
</feature>
<evidence type="ECO:0000313" key="3">
    <source>
        <dbReference type="Proteomes" id="UP000225379"/>
    </source>
</evidence>
<feature type="compositionally biased region" description="Polar residues" evidence="1">
    <location>
        <begin position="289"/>
        <end position="298"/>
    </location>
</feature>
<dbReference type="RefSeq" id="WP_098734465.1">
    <property type="nucleotide sequence ID" value="NZ_PDKW01000033.1"/>
</dbReference>
<dbReference type="Proteomes" id="UP000225379">
    <property type="component" value="Unassembled WGS sequence"/>
</dbReference>
<dbReference type="EMBL" id="PDKW01000033">
    <property type="protein sequence ID" value="PGH59454.1"/>
    <property type="molecule type" value="Genomic_DNA"/>
</dbReference>
<feature type="compositionally biased region" description="Low complexity" evidence="1">
    <location>
        <begin position="43"/>
        <end position="59"/>
    </location>
</feature>
<name>A0A2B8BDM4_9PROT</name>
<evidence type="ECO:0008006" key="4">
    <source>
        <dbReference type="Google" id="ProtNLM"/>
    </source>
</evidence>
<evidence type="ECO:0000256" key="1">
    <source>
        <dbReference type="SAM" id="MobiDB-lite"/>
    </source>
</evidence>
<proteinExistence type="predicted"/>
<dbReference type="AlphaFoldDB" id="A0A2B8BDM4"/>
<organism evidence="2 3">
    <name type="scientific">Azospirillum palustre</name>
    <dbReference type="NCBI Taxonomy" id="2044885"/>
    <lineage>
        <taxon>Bacteria</taxon>
        <taxon>Pseudomonadati</taxon>
        <taxon>Pseudomonadota</taxon>
        <taxon>Alphaproteobacteria</taxon>
        <taxon>Rhodospirillales</taxon>
        <taxon>Azospirillaceae</taxon>
        <taxon>Azospirillum</taxon>
    </lineage>
</organism>
<feature type="compositionally biased region" description="Polar residues" evidence="1">
    <location>
        <begin position="27"/>
        <end position="36"/>
    </location>
</feature>
<reference evidence="3" key="1">
    <citation type="submission" date="2017-10" db="EMBL/GenBank/DDBJ databases">
        <authorList>
            <person name="Kravchenko I.K."/>
            <person name="Grouzdev D.S."/>
        </authorList>
    </citation>
    <scope>NUCLEOTIDE SEQUENCE [LARGE SCALE GENOMIC DNA]</scope>
    <source>
        <strain evidence="3">B2</strain>
    </source>
</reference>
<comment type="caution">
    <text evidence="2">The sequence shown here is derived from an EMBL/GenBank/DDBJ whole genome shotgun (WGS) entry which is preliminary data.</text>
</comment>
<accession>A0A2B8BDM4</accession>
<dbReference type="OrthoDB" id="8273380at2"/>
<keyword evidence="3" id="KW-1185">Reference proteome</keyword>
<feature type="compositionally biased region" description="Basic and acidic residues" evidence="1">
    <location>
        <begin position="75"/>
        <end position="87"/>
    </location>
</feature>